<evidence type="ECO:0008006" key="5">
    <source>
        <dbReference type="Google" id="ProtNLM"/>
    </source>
</evidence>
<accession>J3PHI6</accession>
<feature type="chain" id="PRO_5015095415" description="Secreted protein" evidence="1">
    <location>
        <begin position="21"/>
        <end position="77"/>
    </location>
</feature>
<keyword evidence="4" id="KW-1185">Reference proteome</keyword>
<evidence type="ECO:0000313" key="3">
    <source>
        <dbReference type="EnsemblFungi" id="EJT69347"/>
    </source>
</evidence>
<reference evidence="3" key="4">
    <citation type="journal article" date="2015" name="G3 (Bethesda)">
        <title>Genome sequences of three phytopathogenic species of the Magnaporthaceae family of fungi.</title>
        <authorList>
            <person name="Okagaki L.H."/>
            <person name="Nunes C.C."/>
            <person name="Sailsbery J."/>
            <person name="Clay B."/>
            <person name="Brown D."/>
            <person name="John T."/>
            <person name="Oh Y."/>
            <person name="Young N."/>
            <person name="Fitzgerald M."/>
            <person name="Haas B.J."/>
            <person name="Zeng Q."/>
            <person name="Young S."/>
            <person name="Adiconis X."/>
            <person name="Fan L."/>
            <person name="Levin J.Z."/>
            <person name="Mitchell T.K."/>
            <person name="Okubara P.A."/>
            <person name="Farman M.L."/>
            <person name="Kohn L.M."/>
            <person name="Birren B."/>
            <person name="Ma L.-J."/>
            <person name="Dean R.A."/>
        </authorList>
    </citation>
    <scope>NUCLEOTIDE SEQUENCE</scope>
    <source>
        <strain evidence="3">R3-111a-1</strain>
    </source>
</reference>
<feature type="signal peptide" evidence="1">
    <location>
        <begin position="1"/>
        <end position="20"/>
    </location>
</feature>
<dbReference type="HOGENOM" id="CLU_2638191_0_0_1"/>
<dbReference type="EnsemblFungi" id="EJT69347">
    <property type="protein sequence ID" value="EJT69347"/>
    <property type="gene ID" value="GGTG_12966"/>
</dbReference>
<reference evidence="2" key="2">
    <citation type="submission" date="2010-07" db="EMBL/GenBank/DDBJ databases">
        <authorList>
            <consortium name="The Broad Institute Genome Sequencing Platform"/>
            <consortium name="Broad Institute Genome Sequencing Center for Infectious Disease"/>
            <person name="Ma L.-J."/>
            <person name="Dead R."/>
            <person name="Young S."/>
            <person name="Zeng Q."/>
            <person name="Koehrsen M."/>
            <person name="Alvarado L."/>
            <person name="Berlin A."/>
            <person name="Chapman S.B."/>
            <person name="Chen Z."/>
            <person name="Freedman E."/>
            <person name="Gellesch M."/>
            <person name="Goldberg J."/>
            <person name="Griggs A."/>
            <person name="Gujja S."/>
            <person name="Heilman E.R."/>
            <person name="Heiman D."/>
            <person name="Hepburn T."/>
            <person name="Howarth C."/>
            <person name="Jen D."/>
            <person name="Larson L."/>
            <person name="Mehta T."/>
            <person name="Neiman D."/>
            <person name="Pearson M."/>
            <person name="Roberts A."/>
            <person name="Saif S."/>
            <person name="Shea T."/>
            <person name="Shenoy N."/>
            <person name="Sisk P."/>
            <person name="Stolte C."/>
            <person name="Sykes S."/>
            <person name="Walk T."/>
            <person name="White J."/>
            <person name="Yandava C."/>
            <person name="Haas B."/>
            <person name="Nusbaum C."/>
            <person name="Birren B."/>
        </authorList>
    </citation>
    <scope>NUCLEOTIDE SEQUENCE</scope>
    <source>
        <strain evidence="2">R3-111a-1</strain>
    </source>
</reference>
<dbReference type="RefSeq" id="XP_009229132.1">
    <property type="nucleotide sequence ID" value="XM_009230868.1"/>
</dbReference>
<evidence type="ECO:0000256" key="1">
    <source>
        <dbReference type="SAM" id="SignalP"/>
    </source>
</evidence>
<reference evidence="2" key="3">
    <citation type="submission" date="2010-09" db="EMBL/GenBank/DDBJ databases">
        <title>Annotation of Gaeumannomyces graminis var. tritici R3-111a-1.</title>
        <authorList>
            <consortium name="The Broad Institute Genome Sequencing Platform"/>
            <person name="Ma L.-J."/>
            <person name="Dead R."/>
            <person name="Young S.K."/>
            <person name="Zeng Q."/>
            <person name="Gargeya S."/>
            <person name="Fitzgerald M."/>
            <person name="Haas B."/>
            <person name="Abouelleil A."/>
            <person name="Alvarado L."/>
            <person name="Arachchi H.M."/>
            <person name="Berlin A."/>
            <person name="Brown A."/>
            <person name="Chapman S.B."/>
            <person name="Chen Z."/>
            <person name="Dunbar C."/>
            <person name="Freedman E."/>
            <person name="Gearin G."/>
            <person name="Gellesch M."/>
            <person name="Goldberg J."/>
            <person name="Griggs A."/>
            <person name="Gujja S."/>
            <person name="Heiman D."/>
            <person name="Howarth C."/>
            <person name="Larson L."/>
            <person name="Lui A."/>
            <person name="MacDonald P.J.P."/>
            <person name="Mehta T."/>
            <person name="Montmayeur A."/>
            <person name="Murphy C."/>
            <person name="Neiman D."/>
            <person name="Pearson M."/>
            <person name="Priest M."/>
            <person name="Roberts A."/>
            <person name="Saif S."/>
            <person name="Shea T."/>
            <person name="Shenoy N."/>
            <person name="Sisk P."/>
            <person name="Stolte C."/>
            <person name="Sykes S."/>
            <person name="Yandava C."/>
            <person name="Wortman J."/>
            <person name="Nusbaum C."/>
            <person name="Birren B."/>
        </authorList>
    </citation>
    <scope>NUCLEOTIDE SEQUENCE</scope>
    <source>
        <strain evidence="2">R3-111a-1</strain>
    </source>
</reference>
<keyword evidence="1" id="KW-0732">Signal</keyword>
<evidence type="ECO:0000313" key="2">
    <source>
        <dbReference type="EMBL" id="EJT69347.1"/>
    </source>
</evidence>
<gene>
    <name evidence="3" type="primary">20353424</name>
    <name evidence="2" type="ORF">GGTG_12966</name>
</gene>
<proteinExistence type="predicted"/>
<sequence length="77" mass="9255">MFGDWLFFLFLFLRLRLLLLLPQYQDLHEPRDLSHRREPRSTADKKTKTVGMRSWCSHQGFSSSLTPYHFPSAEVWK</sequence>
<evidence type="ECO:0000313" key="4">
    <source>
        <dbReference type="Proteomes" id="UP000006039"/>
    </source>
</evidence>
<dbReference type="GeneID" id="20353424"/>
<dbReference type="EMBL" id="GL385404">
    <property type="protein sequence ID" value="EJT69347.1"/>
    <property type="molecule type" value="Genomic_DNA"/>
</dbReference>
<name>J3PHI6_GAET3</name>
<reference evidence="4" key="1">
    <citation type="submission" date="2010-07" db="EMBL/GenBank/DDBJ databases">
        <title>The genome sequence of Gaeumannomyces graminis var. tritici strain R3-111a-1.</title>
        <authorList>
            <consortium name="The Broad Institute Genome Sequencing Platform"/>
            <person name="Ma L.-J."/>
            <person name="Dead R."/>
            <person name="Young S."/>
            <person name="Zeng Q."/>
            <person name="Koehrsen M."/>
            <person name="Alvarado L."/>
            <person name="Berlin A."/>
            <person name="Chapman S.B."/>
            <person name="Chen Z."/>
            <person name="Freedman E."/>
            <person name="Gellesch M."/>
            <person name="Goldberg J."/>
            <person name="Griggs A."/>
            <person name="Gujja S."/>
            <person name="Heilman E.R."/>
            <person name="Heiman D."/>
            <person name="Hepburn T."/>
            <person name="Howarth C."/>
            <person name="Jen D."/>
            <person name="Larson L."/>
            <person name="Mehta T."/>
            <person name="Neiman D."/>
            <person name="Pearson M."/>
            <person name="Roberts A."/>
            <person name="Saif S."/>
            <person name="Shea T."/>
            <person name="Shenoy N."/>
            <person name="Sisk P."/>
            <person name="Stolte C."/>
            <person name="Sykes S."/>
            <person name="Walk T."/>
            <person name="White J."/>
            <person name="Yandava C."/>
            <person name="Haas B."/>
            <person name="Nusbaum C."/>
            <person name="Birren B."/>
        </authorList>
    </citation>
    <scope>NUCLEOTIDE SEQUENCE [LARGE SCALE GENOMIC DNA]</scope>
    <source>
        <strain evidence="4">R3-111a-1</strain>
    </source>
</reference>
<dbReference type="Proteomes" id="UP000006039">
    <property type="component" value="Unassembled WGS sequence"/>
</dbReference>
<reference evidence="3" key="5">
    <citation type="submission" date="2018-04" db="UniProtKB">
        <authorList>
            <consortium name="EnsemblFungi"/>
        </authorList>
    </citation>
    <scope>IDENTIFICATION</scope>
    <source>
        <strain evidence="3">R3-111a-1</strain>
    </source>
</reference>
<dbReference type="VEuPathDB" id="FungiDB:GGTG_12966"/>
<organism evidence="2">
    <name type="scientific">Gaeumannomyces tritici (strain R3-111a-1)</name>
    <name type="common">Wheat and barley take-all root rot fungus</name>
    <name type="synonym">Gaeumannomyces graminis var. tritici</name>
    <dbReference type="NCBI Taxonomy" id="644352"/>
    <lineage>
        <taxon>Eukaryota</taxon>
        <taxon>Fungi</taxon>
        <taxon>Dikarya</taxon>
        <taxon>Ascomycota</taxon>
        <taxon>Pezizomycotina</taxon>
        <taxon>Sordariomycetes</taxon>
        <taxon>Sordariomycetidae</taxon>
        <taxon>Magnaporthales</taxon>
        <taxon>Magnaporthaceae</taxon>
        <taxon>Gaeumannomyces</taxon>
    </lineage>
</organism>
<protein>
    <recommendedName>
        <fullName evidence="5">Secreted protein</fullName>
    </recommendedName>
</protein>
<dbReference type="AlphaFoldDB" id="J3PHI6"/>